<evidence type="ECO:0000256" key="1">
    <source>
        <dbReference type="SAM" id="Phobius"/>
    </source>
</evidence>
<feature type="transmembrane region" description="Helical" evidence="1">
    <location>
        <begin position="113"/>
        <end position="135"/>
    </location>
</feature>
<sequence>MGAGPVIARVKNDQRYVSPTVLRVITWIMLVVGVVSAVVAIVLLVTSVAGSPRAQDVAVELIDGATIDQATSYVTGTAAGTADTSFTAGNDGLVVSAAGPTRFEMLLNNGGTILLGITVAVGAFLLRLVLTSIAAGRPFGSGNSSRLNLLGAVTGSAAVLVPLLPQFATLLTLERLGLFTAGSPFVMGVGLSLAPVVGLSVLFVVLAEAFRQGEKLHRDVEGLV</sequence>
<evidence type="ECO:0008006" key="4">
    <source>
        <dbReference type="Google" id="ProtNLM"/>
    </source>
</evidence>
<keyword evidence="1" id="KW-0472">Membrane</keyword>
<proteinExistence type="predicted"/>
<keyword evidence="1" id="KW-0812">Transmembrane</keyword>
<gene>
    <name evidence="2" type="ORF">GCM10022223_30590</name>
</gene>
<feature type="transmembrane region" description="Helical" evidence="1">
    <location>
        <begin position="147"/>
        <end position="165"/>
    </location>
</feature>
<keyword evidence="1" id="KW-1133">Transmembrane helix</keyword>
<keyword evidence="3" id="KW-1185">Reference proteome</keyword>
<protein>
    <recommendedName>
        <fullName evidence="4">DUF2975 domain-containing protein</fullName>
    </recommendedName>
</protein>
<accession>A0ABP6ZN91</accession>
<feature type="transmembrane region" description="Helical" evidence="1">
    <location>
        <begin position="185"/>
        <end position="207"/>
    </location>
</feature>
<comment type="caution">
    <text evidence="2">The sequence shown here is derived from an EMBL/GenBank/DDBJ whole genome shotgun (WGS) entry which is preliminary data.</text>
</comment>
<organism evidence="2 3">
    <name type="scientific">Kineosporia mesophila</name>
    <dbReference type="NCBI Taxonomy" id="566012"/>
    <lineage>
        <taxon>Bacteria</taxon>
        <taxon>Bacillati</taxon>
        <taxon>Actinomycetota</taxon>
        <taxon>Actinomycetes</taxon>
        <taxon>Kineosporiales</taxon>
        <taxon>Kineosporiaceae</taxon>
        <taxon>Kineosporia</taxon>
    </lineage>
</organism>
<dbReference type="EMBL" id="BAAAZO010000004">
    <property type="protein sequence ID" value="GAA3612388.1"/>
    <property type="molecule type" value="Genomic_DNA"/>
</dbReference>
<feature type="transmembrane region" description="Helical" evidence="1">
    <location>
        <begin position="21"/>
        <end position="45"/>
    </location>
</feature>
<dbReference type="Proteomes" id="UP001501074">
    <property type="component" value="Unassembled WGS sequence"/>
</dbReference>
<evidence type="ECO:0000313" key="3">
    <source>
        <dbReference type="Proteomes" id="UP001501074"/>
    </source>
</evidence>
<evidence type="ECO:0000313" key="2">
    <source>
        <dbReference type="EMBL" id="GAA3612388.1"/>
    </source>
</evidence>
<reference evidence="3" key="1">
    <citation type="journal article" date="2019" name="Int. J. Syst. Evol. Microbiol.">
        <title>The Global Catalogue of Microorganisms (GCM) 10K type strain sequencing project: providing services to taxonomists for standard genome sequencing and annotation.</title>
        <authorList>
            <consortium name="The Broad Institute Genomics Platform"/>
            <consortium name="The Broad Institute Genome Sequencing Center for Infectious Disease"/>
            <person name="Wu L."/>
            <person name="Ma J."/>
        </authorList>
    </citation>
    <scope>NUCLEOTIDE SEQUENCE [LARGE SCALE GENOMIC DNA]</scope>
    <source>
        <strain evidence="3">JCM 16902</strain>
    </source>
</reference>
<name>A0ABP6ZN91_9ACTN</name>